<accession>A0A397S039</accession>
<dbReference type="Proteomes" id="UP000266506">
    <property type="component" value="Unassembled WGS sequence"/>
</dbReference>
<dbReference type="GO" id="GO:0009341">
    <property type="term" value="C:beta-galactosidase complex"/>
    <property type="evidence" value="ECO:0007669"/>
    <property type="project" value="InterPro"/>
</dbReference>
<keyword evidence="4" id="KW-0378">Hydrolase</keyword>
<dbReference type="InParanoid" id="A0A397S039"/>
<dbReference type="InterPro" id="IPR006103">
    <property type="entry name" value="Glyco_hydro_2_cat"/>
</dbReference>
<dbReference type="GO" id="GO:0004565">
    <property type="term" value="F:beta-galactosidase activity"/>
    <property type="evidence" value="ECO:0007669"/>
    <property type="project" value="UniProtKB-EC"/>
</dbReference>
<dbReference type="Gene3D" id="2.60.40.10">
    <property type="entry name" value="Immunoglobulins"/>
    <property type="match status" value="1"/>
</dbReference>
<dbReference type="InterPro" id="IPR050347">
    <property type="entry name" value="Bact_Beta-galactosidase"/>
</dbReference>
<name>A0A397S039_9MOLU</name>
<dbReference type="EMBL" id="QXEV01000017">
    <property type="protein sequence ID" value="RIA75534.1"/>
    <property type="molecule type" value="Genomic_DNA"/>
</dbReference>
<dbReference type="SUPFAM" id="SSF51445">
    <property type="entry name" value="(Trans)glycosidases"/>
    <property type="match status" value="1"/>
</dbReference>
<dbReference type="Gene3D" id="2.70.98.10">
    <property type="match status" value="1"/>
</dbReference>
<gene>
    <name evidence="8" type="ORF">EI71_01430</name>
</gene>
<dbReference type="InterPro" id="IPR011013">
    <property type="entry name" value="Gal_mutarotase_sf_dom"/>
</dbReference>
<proteinExistence type="inferred from homology"/>
<dbReference type="GO" id="GO:0030246">
    <property type="term" value="F:carbohydrate binding"/>
    <property type="evidence" value="ECO:0007669"/>
    <property type="project" value="InterPro"/>
</dbReference>
<organism evidence="8 9">
    <name type="scientific">Anaeroplasma bactoclasticum</name>
    <dbReference type="NCBI Taxonomy" id="2088"/>
    <lineage>
        <taxon>Bacteria</taxon>
        <taxon>Bacillati</taxon>
        <taxon>Mycoplasmatota</taxon>
        <taxon>Mollicutes</taxon>
        <taxon>Anaeroplasmatales</taxon>
        <taxon>Anaeroplasmataceae</taxon>
        <taxon>Anaeroplasma</taxon>
    </lineage>
</organism>
<sequence length="977" mass="113427">MKYKKAQAYYADFNTIEVNRLPIRSYFIPFTTKKGALGSDIKNKRYDSDKVVCLNGIWDFAYYDNPNDLLDTFDTDTMKWDKLDVPSCWQFNGYGNPMYLNARYPFRFNPPKIPTTEPVTKYFSYETWFTHAKEGEYNHLGVYRTFFNAREDKRYIISFLGVCSCIEVYLNGEFIGYSEESHMTSEFDLTNHIKPEANELVCIVHRWCNGSYLECQDMFRNNGIFRDVLLKVEDKVDIWDIDFKYKKAKDGKYTATILVELSGNGKEEIEVSLTGHGIEKNIIGTPVDGKISVEFKDLDVIEWNAEKPTLYDLMVSIPNSYVYTKVGFKNIKIDDAIYYLNNKKIKIRGVNHHDTSPVNGYTMTLDEIEQDLKLCKEYNVNTIRTSHYQPDPYLLELASEIGLYIVDECDLEAHGCRTQSFLFNFNYLSKKRSWMSHYVNRMERHYGRDKLLKTPIIMWSLGNESGDGCNTMAMYEWIKKRSDIPVQYEGAVYNRTKAYDIASQMYPSVADITLVGERKSKTKQFNDRPYWLCEYAHAMGTGPGNLEGYMDVFYKYDNIMGGCIWEMVDHAVLHEDGSYTYGGDHGEWIHDSNFCCDGLFYPNRMPSTGAYIMKHAYRPLRLELASEREIRIFNTLSFTSGKEFRIDFEINGKEFSLIPDVKPLRKKIFEIDLGEIGDKDCFLNAKIYEIKTNRLVDEAQLILSEEIRLKPKKMPLPEEFKLVDGNPVIEFKDSKINTSIPYSILFRAGTDNDKERFYFKTMPKWYDEKEKITETFIGKEKCVVKTIVTANKNTFEVEDTYLGLENGVFVTSIIKPISVSGFLPRFGKAFKLDSSFDDVTYYGRDKESYIDMVDHSKIALCHSKVLDMVENNIKPQESGNRMDTRYAELSNGKVTYRFEAVSEAFNLGIKPYSDLELTKMLHRKDEVRSGTYITISKFQMGIGTGSCGPSTLKEHSYYADREYKLQFIISWSENKDK</sequence>
<dbReference type="Pfam" id="PF02929">
    <property type="entry name" value="Bgal_small_N"/>
    <property type="match status" value="1"/>
</dbReference>
<evidence type="ECO:0000313" key="9">
    <source>
        <dbReference type="Proteomes" id="UP000266506"/>
    </source>
</evidence>
<dbReference type="Gene3D" id="2.60.120.260">
    <property type="entry name" value="Galactose-binding domain-like"/>
    <property type="match status" value="1"/>
</dbReference>
<comment type="caution">
    <text evidence="8">The sequence shown here is derived from an EMBL/GenBank/DDBJ whole genome shotgun (WGS) entry which is preliminary data.</text>
</comment>
<comment type="similarity">
    <text evidence="2">Belongs to the glycosyl hydrolase 2 family.</text>
</comment>
<evidence type="ECO:0000256" key="6">
    <source>
        <dbReference type="ARBA" id="ARBA00032230"/>
    </source>
</evidence>
<dbReference type="PRINTS" id="PR00132">
    <property type="entry name" value="GLHYDRLASE2"/>
</dbReference>
<dbReference type="Pfam" id="PF02837">
    <property type="entry name" value="Glyco_hydro_2_N"/>
    <property type="match status" value="1"/>
</dbReference>
<dbReference type="InterPro" id="IPR014718">
    <property type="entry name" value="GH-type_carb-bd"/>
</dbReference>
<dbReference type="InterPro" id="IPR013783">
    <property type="entry name" value="Ig-like_fold"/>
</dbReference>
<evidence type="ECO:0000256" key="1">
    <source>
        <dbReference type="ARBA" id="ARBA00001412"/>
    </source>
</evidence>
<dbReference type="InterPro" id="IPR006101">
    <property type="entry name" value="Glyco_hydro_2"/>
</dbReference>
<dbReference type="Pfam" id="PF02836">
    <property type="entry name" value="Glyco_hydro_2_C"/>
    <property type="match status" value="1"/>
</dbReference>
<dbReference type="OrthoDB" id="9762066at2"/>
<dbReference type="SUPFAM" id="SSF49785">
    <property type="entry name" value="Galactose-binding domain-like"/>
    <property type="match status" value="1"/>
</dbReference>
<keyword evidence="9" id="KW-1185">Reference proteome</keyword>
<feature type="domain" description="Beta galactosidase small chain/" evidence="7">
    <location>
        <begin position="721"/>
        <end position="970"/>
    </location>
</feature>
<evidence type="ECO:0000256" key="4">
    <source>
        <dbReference type="ARBA" id="ARBA00022801"/>
    </source>
</evidence>
<dbReference type="InterPro" id="IPR006104">
    <property type="entry name" value="Glyco_hydro_2_N"/>
</dbReference>
<dbReference type="InterPro" id="IPR004199">
    <property type="entry name" value="B-gal_small/dom_5"/>
</dbReference>
<dbReference type="PANTHER" id="PTHR46323">
    <property type="entry name" value="BETA-GALACTOSIDASE"/>
    <property type="match status" value="1"/>
</dbReference>
<dbReference type="InterPro" id="IPR036156">
    <property type="entry name" value="Beta-gal/glucu_dom_sf"/>
</dbReference>
<evidence type="ECO:0000256" key="5">
    <source>
        <dbReference type="ARBA" id="ARBA00023295"/>
    </source>
</evidence>
<evidence type="ECO:0000259" key="7">
    <source>
        <dbReference type="SMART" id="SM01038"/>
    </source>
</evidence>
<reference evidence="8 9" key="1">
    <citation type="submission" date="2018-08" db="EMBL/GenBank/DDBJ databases">
        <title>Genomic Encyclopedia of Archaeal and Bacterial Type Strains, Phase II (KMG-II): from individual species to whole genera.</title>
        <authorList>
            <person name="Goeker M."/>
        </authorList>
    </citation>
    <scope>NUCLEOTIDE SEQUENCE [LARGE SCALE GENOMIC DNA]</scope>
    <source>
        <strain evidence="8 9">ATCC 27112</strain>
    </source>
</reference>
<evidence type="ECO:0000313" key="8">
    <source>
        <dbReference type="EMBL" id="RIA75534.1"/>
    </source>
</evidence>
<dbReference type="SUPFAM" id="SSF74650">
    <property type="entry name" value="Galactose mutarotase-like"/>
    <property type="match status" value="1"/>
</dbReference>
<dbReference type="RefSeq" id="WP_119016553.1">
    <property type="nucleotide sequence ID" value="NZ_QXEV01000017.1"/>
</dbReference>
<protein>
    <recommendedName>
        <fullName evidence="3">beta-galactosidase</fullName>
        <ecNumber evidence="3">3.2.1.23</ecNumber>
    </recommendedName>
    <alternativeName>
        <fullName evidence="6">Lactase</fullName>
    </alternativeName>
</protein>
<dbReference type="SMART" id="SM01038">
    <property type="entry name" value="Bgal_small_N"/>
    <property type="match status" value="1"/>
</dbReference>
<dbReference type="PANTHER" id="PTHR46323:SF2">
    <property type="entry name" value="BETA-GALACTOSIDASE"/>
    <property type="match status" value="1"/>
</dbReference>
<dbReference type="InterPro" id="IPR017853">
    <property type="entry name" value="GH"/>
</dbReference>
<dbReference type="EC" id="3.2.1.23" evidence="3"/>
<comment type="catalytic activity">
    <reaction evidence="1">
        <text>Hydrolysis of terminal non-reducing beta-D-galactose residues in beta-D-galactosides.</text>
        <dbReference type="EC" id="3.2.1.23"/>
    </reaction>
</comment>
<dbReference type="GO" id="GO:0005990">
    <property type="term" value="P:lactose catabolic process"/>
    <property type="evidence" value="ECO:0007669"/>
    <property type="project" value="TreeGrafter"/>
</dbReference>
<keyword evidence="5" id="KW-0326">Glycosidase</keyword>
<dbReference type="SUPFAM" id="SSF49303">
    <property type="entry name" value="beta-Galactosidase/glucuronidase domain"/>
    <property type="match status" value="1"/>
</dbReference>
<dbReference type="InterPro" id="IPR008979">
    <property type="entry name" value="Galactose-bd-like_sf"/>
</dbReference>
<evidence type="ECO:0000256" key="3">
    <source>
        <dbReference type="ARBA" id="ARBA00012756"/>
    </source>
</evidence>
<dbReference type="Gene3D" id="3.20.20.80">
    <property type="entry name" value="Glycosidases"/>
    <property type="match status" value="1"/>
</dbReference>
<evidence type="ECO:0000256" key="2">
    <source>
        <dbReference type="ARBA" id="ARBA00007401"/>
    </source>
</evidence>
<dbReference type="AlphaFoldDB" id="A0A397S039"/>